<comment type="subcellular location">
    <subcellularLocation>
        <location evidence="1">Cell membrane</location>
        <topology evidence="1">Multi-pass membrane protein</topology>
    </subcellularLocation>
</comment>
<accession>V8P1J2</accession>
<dbReference type="SUPFAM" id="SSF103473">
    <property type="entry name" value="MFS general substrate transporter"/>
    <property type="match status" value="1"/>
</dbReference>
<dbReference type="InterPro" id="IPR036259">
    <property type="entry name" value="MFS_trans_sf"/>
</dbReference>
<evidence type="ECO:0000313" key="8">
    <source>
        <dbReference type="EMBL" id="ETE68384.1"/>
    </source>
</evidence>
<dbReference type="InterPro" id="IPR011701">
    <property type="entry name" value="MFS"/>
</dbReference>
<evidence type="ECO:0000256" key="5">
    <source>
        <dbReference type="ARBA" id="ARBA00022989"/>
    </source>
</evidence>
<evidence type="ECO:0000313" key="9">
    <source>
        <dbReference type="Proteomes" id="UP000018936"/>
    </source>
</evidence>
<keyword evidence="5 7" id="KW-1133">Transmembrane helix</keyword>
<dbReference type="Gene3D" id="1.20.1250.20">
    <property type="entry name" value="MFS general substrate transporter like domains"/>
    <property type="match status" value="2"/>
</dbReference>
<comment type="caution">
    <text evidence="8">The sequence shown here is derived from an EMBL/GenBank/DDBJ whole genome shotgun (WGS) entry which is preliminary data.</text>
</comment>
<proteinExistence type="inferred from homology"/>
<dbReference type="EMBL" id="AZIM01001029">
    <property type="protein sequence ID" value="ETE68384.1"/>
    <property type="molecule type" value="Genomic_DNA"/>
</dbReference>
<feature type="transmembrane region" description="Helical" evidence="7">
    <location>
        <begin position="123"/>
        <end position="146"/>
    </location>
</feature>
<evidence type="ECO:0000256" key="4">
    <source>
        <dbReference type="ARBA" id="ARBA00022692"/>
    </source>
</evidence>
<dbReference type="GO" id="GO:0015881">
    <property type="term" value="P:creatine transmembrane transport"/>
    <property type="evidence" value="ECO:0007669"/>
    <property type="project" value="TreeGrafter"/>
</dbReference>
<gene>
    <name evidence="8" type="primary">SLC16A12</name>
    <name evidence="8" type="ORF">L345_05817</name>
</gene>
<dbReference type="InterPro" id="IPR050327">
    <property type="entry name" value="Proton-linked_MCT"/>
</dbReference>
<organism evidence="8 9">
    <name type="scientific">Ophiophagus hannah</name>
    <name type="common">King cobra</name>
    <name type="synonym">Naja hannah</name>
    <dbReference type="NCBI Taxonomy" id="8665"/>
    <lineage>
        <taxon>Eukaryota</taxon>
        <taxon>Metazoa</taxon>
        <taxon>Chordata</taxon>
        <taxon>Craniata</taxon>
        <taxon>Vertebrata</taxon>
        <taxon>Euteleostomi</taxon>
        <taxon>Lepidosauria</taxon>
        <taxon>Squamata</taxon>
        <taxon>Bifurcata</taxon>
        <taxon>Unidentata</taxon>
        <taxon>Episquamata</taxon>
        <taxon>Toxicofera</taxon>
        <taxon>Serpentes</taxon>
        <taxon>Colubroidea</taxon>
        <taxon>Elapidae</taxon>
        <taxon>Elapinae</taxon>
        <taxon>Ophiophagus</taxon>
    </lineage>
</organism>
<feature type="transmembrane region" description="Helical" evidence="7">
    <location>
        <begin position="158"/>
        <end position="179"/>
    </location>
</feature>
<dbReference type="PANTHER" id="PTHR11360:SF318">
    <property type="entry name" value="MONOCARBOXYLATE TRANSPORTER 12"/>
    <property type="match status" value="1"/>
</dbReference>
<dbReference type="AlphaFoldDB" id="V8P1J2"/>
<keyword evidence="9" id="KW-1185">Reference proteome</keyword>
<reference evidence="8 9" key="1">
    <citation type="journal article" date="2013" name="Proc. Natl. Acad. Sci. U.S.A.">
        <title>The king cobra genome reveals dynamic gene evolution and adaptation in the snake venom system.</title>
        <authorList>
            <person name="Vonk F.J."/>
            <person name="Casewell N.R."/>
            <person name="Henkel C.V."/>
            <person name="Heimberg A.M."/>
            <person name="Jansen H.J."/>
            <person name="McCleary R.J."/>
            <person name="Kerkkamp H.M."/>
            <person name="Vos R.A."/>
            <person name="Guerreiro I."/>
            <person name="Calvete J.J."/>
            <person name="Wuster W."/>
            <person name="Woods A.E."/>
            <person name="Logan J.M."/>
            <person name="Harrison R.A."/>
            <person name="Castoe T.A."/>
            <person name="de Koning A.P."/>
            <person name="Pollock D.D."/>
            <person name="Yandell M."/>
            <person name="Calderon D."/>
            <person name="Renjifo C."/>
            <person name="Currier R.B."/>
            <person name="Salgado D."/>
            <person name="Pla D."/>
            <person name="Sanz L."/>
            <person name="Hyder A.S."/>
            <person name="Ribeiro J.M."/>
            <person name="Arntzen J.W."/>
            <person name="van den Thillart G.E."/>
            <person name="Boetzer M."/>
            <person name="Pirovano W."/>
            <person name="Dirks R.P."/>
            <person name="Spaink H.P."/>
            <person name="Duboule D."/>
            <person name="McGlinn E."/>
            <person name="Kini R.M."/>
            <person name="Richardson M.K."/>
        </authorList>
    </citation>
    <scope>NUCLEOTIDE SEQUENCE</scope>
    <source>
        <tissue evidence="8">Blood</tissue>
    </source>
</reference>
<evidence type="ECO:0000256" key="6">
    <source>
        <dbReference type="ARBA" id="ARBA00023136"/>
    </source>
</evidence>
<dbReference type="OrthoDB" id="410267at2759"/>
<dbReference type="GO" id="GO:0022857">
    <property type="term" value="F:transmembrane transporter activity"/>
    <property type="evidence" value="ECO:0007669"/>
    <property type="project" value="InterPro"/>
</dbReference>
<dbReference type="GO" id="GO:0005886">
    <property type="term" value="C:plasma membrane"/>
    <property type="evidence" value="ECO:0007669"/>
    <property type="project" value="UniProtKB-SubCell"/>
</dbReference>
<evidence type="ECO:0000256" key="2">
    <source>
        <dbReference type="ARBA" id="ARBA00006727"/>
    </source>
</evidence>
<keyword evidence="3" id="KW-1003">Cell membrane</keyword>
<feature type="transmembrane region" description="Helical" evidence="7">
    <location>
        <begin position="12"/>
        <end position="36"/>
    </location>
</feature>
<evidence type="ECO:0000256" key="1">
    <source>
        <dbReference type="ARBA" id="ARBA00004651"/>
    </source>
</evidence>
<dbReference type="Pfam" id="PF07690">
    <property type="entry name" value="MFS_1"/>
    <property type="match status" value="1"/>
</dbReference>
<protein>
    <submittedName>
        <fullName evidence="8">Monocarboxylate transporter 12</fullName>
    </submittedName>
</protein>
<name>V8P1J2_OPHHA</name>
<dbReference type="Proteomes" id="UP000018936">
    <property type="component" value="Unassembled WGS sequence"/>
</dbReference>
<sequence length="183" mass="20309">MVGNYFHKRKALAYGIAMSGCGIGTFILAPVVQLLIEHFSWRGALLILGGFVLNLCVCGALMRPIAGKDDHKNMLEFSELELEAPKPAFNAWSFCSPVIKLWSHKWVCHCSQQEYNFVLTPDFVVLAVSILFMAYGCSPLFVYLVPYSLSVGVSHQQAAFLMSVLGVIDIIGNITFGWLTDQR</sequence>
<keyword evidence="6 7" id="KW-0472">Membrane</keyword>
<evidence type="ECO:0000256" key="3">
    <source>
        <dbReference type="ARBA" id="ARBA00022475"/>
    </source>
</evidence>
<comment type="similarity">
    <text evidence="2">Belongs to the major facilitator superfamily. Monocarboxylate porter (TC 2.A.1.13) family.</text>
</comment>
<dbReference type="PANTHER" id="PTHR11360">
    <property type="entry name" value="MONOCARBOXYLATE TRANSPORTER"/>
    <property type="match status" value="1"/>
</dbReference>
<keyword evidence="4 7" id="KW-0812">Transmembrane</keyword>
<feature type="transmembrane region" description="Helical" evidence="7">
    <location>
        <begin position="42"/>
        <end position="62"/>
    </location>
</feature>
<evidence type="ECO:0000256" key="7">
    <source>
        <dbReference type="SAM" id="Phobius"/>
    </source>
</evidence>